<dbReference type="OrthoDB" id="4235777at2"/>
<protein>
    <submittedName>
        <fullName evidence="2">DUF937 domain-containing protein</fullName>
    </submittedName>
</protein>
<reference evidence="2 3" key="1">
    <citation type="submission" date="2019-06" db="EMBL/GenBank/DDBJ databases">
        <title>New taxonomy in bacterial strain CC-CFT640, isolated from vineyard.</title>
        <authorList>
            <person name="Lin S.-Y."/>
            <person name="Tsai C.-F."/>
            <person name="Young C.-C."/>
        </authorList>
    </citation>
    <scope>NUCLEOTIDE SEQUENCE [LARGE SCALE GENOMIC DNA]</scope>
    <source>
        <strain evidence="2 3">CC-CFT640</strain>
    </source>
</reference>
<dbReference type="Proteomes" id="UP000321638">
    <property type="component" value="Unassembled WGS sequence"/>
</dbReference>
<dbReference type="InterPro" id="IPR045372">
    <property type="entry name" value="YidB"/>
</dbReference>
<dbReference type="Gene3D" id="1.10.10.690">
    <property type="entry name" value="YidB-like"/>
    <property type="match status" value="1"/>
</dbReference>
<dbReference type="AlphaFoldDB" id="A0A5C8PWP9"/>
<proteinExistence type="predicted"/>
<dbReference type="InterPro" id="IPR027405">
    <property type="entry name" value="YidB-like"/>
</dbReference>
<evidence type="ECO:0000313" key="3">
    <source>
        <dbReference type="Proteomes" id="UP000321638"/>
    </source>
</evidence>
<comment type="caution">
    <text evidence="2">The sequence shown here is derived from an EMBL/GenBank/DDBJ whole genome shotgun (WGS) entry which is preliminary data.</text>
</comment>
<dbReference type="RefSeq" id="WP_147845098.1">
    <property type="nucleotide sequence ID" value="NZ_VDUZ01000001.1"/>
</dbReference>
<feature type="region of interest" description="Disordered" evidence="1">
    <location>
        <begin position="189"/>
        <end position="208"/>
    </location>
</feature>
<gene>
    <name evidence="2" type="ORF">FHP25_01465</name>
</gene>
<dbReference type="Pfam" id="PF20159">
    <property type="entry name" value="YidB"/>
    <property type="match status" value="1"/>
</dbReference>
<evidence type="ECO:0000313" key="2">
    <source>
        <dbReference type="EMBL" id="TXL82393.1"/>
    </source>
</evidence>
<organism evidence="2 3">
    <name type="scientific">Vineibacter terrae</name>
    <dbReference type="NCBI Taxonomy" id="2586908"/>
    <lineage>
        <taxon>Bacteria</taxon>
        <taxon>Pseudomonadati</taxon>
        <taxon>Pseudomonadota</taxon>
        <taxon>Alphaproteobacteria</taxon>
        <taxon>Hyphomicrobiales</taxon>
        <taxon>Vineibacter</taxon>
    </lineage>
</organism>
<evidence type="ECO:0000256" key="1">
    <source>
        <dbReference type="SAM" id="MobiDB-lite"/>
    </source>
</evidence>
<keyword evidence="3" id="KW-1185">Reference proteome</keyword>
<dbReference type="EMBL" id="VDUZ01000001">
    <property type="protein sequence ID" value="TXL82393.1"/>
    <property type="molecule type" value="Genomic_DNA"/>
</dbReference>
<name>A0A5C8PWP9_9HYPH</name>
<accession>A0A5C8PWP9</accession>
<sequence length="218" mass="20468">MALLDELLGGVLRSALGGSGTGTAGSGKAALIQAVLAMLLQGGLGGGRQPQGAPGGSGGDLGSILGGLLGGGGNPAAGAPGGSGGDLGSILGGLLGGGSNPAAGAAPGGGLGGALGGGLGGLGQVLEQAGLGEHMKSWVSTGQNMPLSPDQVTQVFGHDRLGQLAEAAGMDQKDAADQLSQILPQLVDGMTPAGGLPQGDEVSQDDLGQLVSRVLSGR</sequence>
<dbReference type="SUPFAM" id="SSF140804">
    <property type="entry name" value="YidB-like"/>
    <property type="match status" value="1"/>
</dbReference>